<dbReference type="STRING" id="560819.SAMN05428998_13079"/>
<reference evidence="4 5" key="1">
    <citation type="submission" date="2017-04" db="EMBL/GenBank/DDBJ databases">
        <authorList>
            <person name="Afonso C.L."/>
            <person name="Miller P.J."/>
            <person name="Scott M.A."/>
            <person name="Spackman E."/>
            <person name="Goraichik I."/>
            <person name="Dimitrov K.M."/>
            <person name="Suarez D.L."/>
            <person name="Swayne D.E."/>
        </authorList>
    </citation>
    <scope>NUCLEOTIDE SEQUENCE [LARGE SCALE GENOMIC DNA]</scope>
    <source>
        <strain evidence="4 5">USBA 355</strain>
    </source>
</reference>
<dbReference type="EMBL" id="FWZX01000030">
    <property type="protein sequence ID" value="SMF71916.1"/>
    <property type="molecule type" value="Genomic_DNA"/>
</dbReference>
<keyword evidence="5" id="KW-1185">Reference proteome</keyword>
<sequence length="453" mass="48749">MPALPRAFRPTLLLLLALPAALIALPARAVEVQRVVSPGGITAWLVQDDSNPMLSLELAFRGGAAADPADKAGLSRFVAYLLDEGAGKLDSEAFQQALADKSIQLSFDAGRDTFRASMATLTRNRDEAFRLLRLALTEPHFDPEPVGRLRAQLKARLESKSEDPDSIAGRQLWAALFPDHPYGRSPDGTAETLDRIQAPDLKRYVEQRLSRDRLVIGVSGDIDAKALASLLDETFGALPASGETPAVPDVEPSTKGGLIVVKRDQPQSTVAFAEPGIARDDPDYYAAYAVNYVLGGGGFSSRLTKQVRVKRGLAYSVYSYLAPLDHAALIVGGLGTQNARVAESLDIVRQEWRRMGESGPTAEELDDAKTYLTGSFPLRLSSTGDIASTLVGMQLEHLGIDYIDRHDALIDAVTLEQAKTVAKRLFDAGELTTVVVGQPAKVEATRPSPLPQG</sequence>
<protein>
    <submittedName>
        <fullName evidence="4">Zinc protease</fullName>
    </submittedName>
</protein>
<keyword evidence="4" id="KW-0645">Protease</keyword>
<feature type="signal peptide" evidence="1">
    <location>
        <begin position="1"/>
        <end position="29"/>
    </location>
</feature>
<gene>
    <name evidence="4" type="ORF">SAMN05428998_13079</name>
</gene>
<feature type="domain" description="Peptidase M16 N-terminal" evidence="2">
    <location>
        <begin position="47"/>
        <end position="185"/>
    </location>
</feature>
<dbReference type="Pfam" id="PF00675">
    <property type="entry name" value="Peptidase_M16"/>
    <property type="match status" value="1"/>
</dbReference>
<accession>A0A1Y6CRH7</accession>
<keyword evidence="4" id="KW-0378">Hydrolase</keyword>
<dbReference type="PANTHER" id="PTHR11851:SF224">
    <property type="entry name" value="PROCESSING PROTEASE"/>
    <property type="match status" value="1"/>
</dbReference>
<dbReference type="GO" id="GO:0046872">
    <property type="term" value="F:metal ion binding"/>
    <property type="evidence" value="ECO:0007669"/>
    <property type="project" value="InterPro"/>
</dbReference>
<keyword evidence="1" id="KW-0732">Signal</keyword>
<organism evidence="4 5">
    <name type="scientific">Tistlia consotensis USBA 355</name>
    <dbReference type="NCBI Taxonomy" id="560819"/>
    <lineage>
        <taxon>Bacteria</taxon>
        <taxon>Pseudomonadati</taxon>
        <taxon>Pseudomonadota</taxon>
        <taxon>Alphaproteobacteria</taxon>
        <taxon>Rhodospirillales</taxon>
        <taxon>Rhodovibrionaceae</taxon>
        <taxon>Tistlia</taxon>
    </lineage>
</organism>
<evidence type="ECO:0000259" key="2">
    <source>
        <dbReference type="Pfam" id="PF00675"/>
    </source>
</evidence>
<name>A0A1Y6CRH7_9PROT</name>
<evidence type="ECO:0000256" key="1">
    <source>
        <dbReference type="SAM" id="SignalP"/>
    </source>
</evidence>
<proteinExistence type="predicted"/>
<dbReference type="InterPro" id="IPR011765">
    <property type="entry name" value="Pept_M16_N"/>
</dbReference>
<evidence type="ECO:0000313" key="5">
    <source>
        <dbReference type="Proteomes" id="UP000192917"/>
    </source>
</evidence>
<dbReference type="AlphaFoldDB" id="A0A1Y6CRH7"/>
<dbReference type="InterPro" id="IPR050361">
    <property type="entry name" value="MPP/UQCRC_Complex"/>
</dbReference>
<dbReference type="GO" id="GO:0006508">
    <property type="term" value="P:proteolysis"/>
    <property type="evidence" value="ECO:0007669"/>
    <property type="project" value="UniProtKB-KW"/>
</dbReference>
<dbReference type="RefSeq" id="WP_085125648.1">
    <property type="nucleotide sequence ID" value="NZ_FWZX01000030.1"/>
</dbReference>
<feature type="domain" description="Peptidase M16 C-terminal" evidence="3">
    <location>
        <begin position="196"/>
        <end position="371"/>
    </location>
</feature>
<dbReference type="Gene3D" id="3.30.830.10">
    <property type="entry name" value="Metalloenzyme, LuxS/M16 peptidase-like"/>
    <property type="match status" value="2"/>
</dbReference>
<dbReference type="Proteomes" id="UP000192917">
    <property type="component" value="Unassembled WGS sequence"/>
</dbReference>
<dbReference type="SUPFAM" id="SSF63411">
    <property type="entry name" value="LuxS/MPP-like metallohydrolase"/>
    <property type="match status" value="2"/>
</dbReference>
<evidence type="ECO:0000313" key="4">
    <source>
        <dbReference type="EMBL" id="SMF71916.1"/>
    </source>
</evidence>
<dbReference type="GO" id="GO:0008233">
    <property type="term" value="F:peptidase activity"/>
    <property type="evidence" value="ECO:0007669"/>
    <property type="project" value="UniProtKB-KW"/>
</dbReference>
<evidence type="ECO:0000259" key="3">
    <source>
        <dbReference type="Pfam" id="PF05193"/>
    </source>
</evidence>
<dbReference type="Pfam" id="PF05193">
    <property type="entry name" value="Peptidase_M16_C"/>
    <property type="match status" value="1"/>
</dbReference>
<dbReference type="InterPro" id="IPR011249">
    <property type="entry name" value="Metalloenz_LuxS/M16"/>
</dbReference>
<feature type="chain" id="PRO_5012599465" evidence="1">
    <location>
        <begin position="30"/>
        <end position="453"/>
    </location>
</feature>
<dbReference type="PANTHER" id="PTHR11851">
    <property type="entry name" value="METALLOPROTEASE"/>
    <property type="match status" value="1"/>
</dbReference>
<dbReference type="InterPro" id="IPR007863">
    <property type="entry name" value="Peptidase_M16_C"/>
</dbReference>